<dbReference type="RefSeq" id="YP_009072549.1">
    <property type="nucleotide sequence ID" value="NC_025227.1"/>
</dbReference>
<dbReference type="GeneID" id="20522738"/>
<keyword evidence="1" id="KW-1133">Transmembrane helix</keyword>
<name>A0A089PB07_PETFA</name>
<evidence type="ECO:0000256" key="1">
    <source>
        <dbReference type="SAM" id="Phobius"/>
    </source>
</evidence>
<sequence>MKNKEFSKNNLSKFYYSSLLFKKYCKYGLWFGSLEEFNNIRYCEKYLQKKIYFSIKNNLFRNLEPSSYLSPLINYNIIKFLDSRFLRYISFHFLLSFYNNSFLFPFVKSKTKIETFVNNYYQAYLQDKLEKDFLDCLAKSTNNFLFNFTEIVLPNSFFYVSIKISNSCNKNNSVKLYTKKKDIQKLFDSINSVDFFVSLKEKKKSIGIHHTVNIVFEINSNQRLKKKELKKFRKFSNFFSLLSFQNGNRSLL</sequence>
<feature type="transmembrane region" description="Helical" evidence="1">
    <location>
        <begin position="85"/>
        <end position="107"/>
    </location>
</feature>
<protein>
    <submittedName>
        <fullName evidence="2">Uncharacterized protein</fullName>
    </submittedName>
</protein>
<keyword evidence="2" id="KW-0496">Mitochondrion</keyword>
<dbReference type="AlphaFoldDB" id="A0A089PB07"/>
<dbReference type="EMBL" id="KJ957769">
    <property type="protein sequence ID" value="AIQ78507.1"/>
    <property type="molecule type" value="Genomic_DNA"/>
</dbReference>
<proteinExistence type="predicted"/>
<accession>A0A089PB07</accession>
<gene>
    <name evidence="2" type="primary">orf252a</name>
    <name evidence="2" type="ORF">PefaMp22</name>
</gene>
<reference evidence="2" key="1">
    <citation type="journal article" date="2014" name="J. Appl. Phycol.">
        <title>Mitochondrial phylogenomics reveals a close relationship between Petalonia fascia (Scytosiphonaceae, Phaeophyceae) and Ectocarpus siliculosus.</title>
        <authorList>
            <person name="Liu F."/>
            <person name="Pang S."/>
        </authorList>
    </citation>
    <scope>NUCLEOTIDE SEQUENCE</scope>
</reference>
<keyword evidence="1" id="KW-0472">Membrane</keyword>
<keyword evidence="1" id="KW-0812">Transmembrane</keyword>
<organism evidence="2">
    <name type="scientific">Petalonia fascia</name>
    <name type="common">False kelp</name>
    <name type="synonym">Fucus fascia</name>
    <dbReference type="NCBI Taxonomy" id="2893"/>
    <lineage>
        <taxon>Eukaryota</taxon>
        <taxon>Sar</taxon>
        <taxon>Stramenopiles</taxon>
        <taxon>Ochrophyta</taxon>
        <taxon>PX clade</taxon>
        <taxon>Phaeophyceae</taxon>
        <taxon>Ectocarpales</taxon>
        <taxon>Scytosiphonaceae</taxon>
        <taxon>Petalonia</taxon>
    </lineage>
</organism>
<evidence type="ECO:0000313" key="2">
    <source>
        <dbReference type="EMBL" id="AIQ78507.1"/>
    </source>
</evidence>
<geneLocation type="mitochondrion" evidence="2"/>